<dbReference type="PANTHER" id="PTHR10910:SF62">
    <property type="entry name" value="AT07585P-RELATED"/>
    <property type="match status" value="1"/>
</dbReference>
<evidence type="ECO:0000259" key="3">
    <source>
        <dbReference type="PROSITE" id="PS50137"/>
    </source>
</evidence>
<dbReference type="PROSITE" id="PS50137">
    <property type="entry name" value="DS_RBD"/>
    <property type="match status" value="2"/>
</dbReference>
<dbReference type="Gene3D" id="3.30.160.20">
    <property type="match status" value="2"/>
</dbReference>
<feature type="compositionally biased region" description="Acidic residues" evidence="2">
    <location>
        <begin position="445"/>
        <end position="456"/>
    </location>
</feature>
<sequence>MSANTNVNFKSSEPVPPIPAFPLENYALLPGMDAQQCMISESVPLSDVSTTEESSINESPEKGFSSGQQSEGKSSITVMFQEWVPADTSDSSEAEMSGGGGAFSFAAPTRHNNRYFHVQRGNSKFRPGLGSNPEEFVAKLKGKKRKKPPMELVIDAENMAKRFKITPERPASAILNELSPDLVFSYDTLDTDSSKPSPSFKCSVTFPPFSGTEFVGEGRSKKLAKIDVAEKVLASLGLAIPPKETPAIENKQIDDDVSMEFSPITEIGGPFHNMDVQYQQYMPTEIDFSSDEIINENFITSQATPTVLSQPMVDSNTVRRLRNIPSFEDNACLVLNTILFPTIAEYKNLGEEGPPHDKKFTVKIHFNDQEYIGYGGSKKKAKADAAKQAVITLLGESCYNSLASYSPKMEQSSTTGCNLKRKDTKRKKEKKSLVTPTAEENVSMEGDDEDDDDDDWGEYDLNFSDHICNLVREKYEELMGKDSIYAPYKVLAGVVLTVGSPMIYQSSVIAVTTGTKCVEGDCMSEQGLAVNDCHAEILATRCVRDYIYSQIESYKNSATQEQKNDAIIIEENTDSNAHHKFKLKPDVKFHLFISTSPCGDARIFSPKGIELDDDQPSPTGLEDTHPYKLNRGVLRSKIEAGEGTIPSTNLYTGPQTWDSIISGNALYTMSCSDKVCRWNVVGLQGALLNKLIGAVYYSSITLGSLHHPVHFRRAVFGRIETLNSRLEIPFFVNKPKLLMVSREEKRRVKKSPNHAVCWSKNWSTPEVLAASKGTCEPGGVPSRLTKRMAFTRFLKLYNNKSGGRDEYADLTYHEAKHLATEYQKAKHEFVQFFKEANLGPWIGKPVEQDSFKVK</sequence>
<evidence type="ECO:0000313" key="6">
    <source>
        <dbReference type="Proteomes" id="UP001642540"/>
    </source>
</evidence>
<feature type="domain" description="DRBM" evidence="3">
    <location>
        <begin position="170"/>
        <end position="238"/>
    </location>
</feature>
<dbReference type="SMART" id="SM00358">
    <property type="entry name" value="DSRM"/>
    <property type="match status" value="2"/>
</dbReference>
<feature type="compositionally biased region" description="Polar residues" evidence="2">
    <location>
        <begin position="408"/>
        <end position="417"/>
    </location>
</feature>
<dbReference type="SUPFAM" id="SSF54768">
    <property type="entry name" value="dsRNA-binding domain-like"/>
    <property type="match status" value="2"/>
</dbReference>
<dbReference type="InterPro" id="IPR002466">
    <property type="entry name" value="A_deamin"/>
</dbReference>
<feature type="region of interest" description="Disordered" evidence="2">
    <location>
        <begin position="40"/>
        <end position="71"/>
    </location>
</feature>
<protein>
    <recommendedName>
        <fullName evidence="7">Double-stranded RNA-specific editase 1</fullName>
    </recommendedName>
</protein>
<reference evidence="5 6" key="1">
    <citation type="submission" date="2024-08" db="EMBL/GenBank/DDBJ databases">
        <authorList>
            <person name="Cucini C."/>
            <person name="Frati F."/>
        </authorList>
    </citation>
    <scope>NUCLEOTIDE SEQUENCE [LARGE SCALE GENOMIC DNA]</scope>
</reference>
<keyword evidence="6" id="KW-1185">Reference proteome</keyword>
<dbReference type="Pfam" id="PF00035">
    <property type="entry name" value="dsrm"/>
    <property type="match status" value="2"/>
</dbReference>
<feature type="compositionally biased region" description="Polar residues" evidence="2">
    <location>
        <begin position="47"/>
        <end position="58"/>
    </location>
</feature>
<evidence type="ECO:0000256" key="2">
    <source>
        <dbReference type="SAM" id="MobiDB-lite"/>
    </source>
</evidence>
<evidence type="ECO:0000313" key="5">
    <source>
        <dbReference type="EMBL" id="CAL8110857.1"/>
    </source>
</evidence>
<feature type="domain" description="DRBM" evidence="3">
    <location>
        <begin position="345"/>
        <end position="395"/>
    </location>
</feature>
<dbReference type="SMART" id="SM00552">
    <property type="entry name" value="ADEAMc"/>
    <property type="match status" value="1"/>
</dbReference>
<dbReference type="PROSITE" id="PS50141">
    <property type="entry name" value="A_DEAMIN_EDITASE"/>
    <property type="match status" value="1"/>
</dbReference>
<dbReference type="InterPro" id="IPR014720">
    <property type="entry name" value="dsRBD_dom"/>
</dbReference>
<dbReference type="EMBL" id="CAXLJM020000046">
    <property type="protein sequence ID" value="CAL8110857.1"/>
    <property type="molecule type" value="Genomic_DNA"/>
</dbReference>
<dbReference type="PANTHER" id="PTHR10910">
    <property type="entry name" value="EUKARYOTE SPECIFIC DSRNA BINDING PROTEIN"/>
    <property type="match status" value="1"/>
</dbReference>
<accession>A0ABP1QRL1</accession>
<evidence type="ECO:0000256" key="1">
    <source>
        <dbReference type="PROSITE-ProRule" id="PRU00266"/>
    </source>
</evidence>
<gene>
    <name evidence="5" type="ORF">ODALV1_LOCUS14493</name>
</gene>
<organism evidence="5 6">
    <name type="scientific">Orchesella dallaii</name>
    <dbReference type="NCBI Taxonomy" id="48710"/>
    <lineage>
        <taxon>Eukaryota</taxon>
        <taxon>Metazoa</taxon>
        <taxon>Ecdysozoa</taxon>
        <taxon>Arthropoda</taxon>
        <taxon>Hexapoda</taxon>
        <taxon>Collembola</taxon>
        <taxon>Entomobryomorpha</taxon>
        <taxon>Entomobryoidea</taxon>
        <taxon>Orchesellidae</taxon>
        <taxon>Orchesellinae</taxon>
        <taxon>Orchesella</taxon>
    </lineage>
</organism>
<comment type="caution">
    <text evidence="5">The sequence shown here is derived from an EMBL/GenBank/DDBJ whole genome shotgun (WGS) entry which is preliminary data.</text>
</comment>
<feature type="region of interest" description="Disordered" evidence="2">
    <location>
        <begin position="408"/>
        <end position="456"/>
    </location>
</feature>
<keyword evidence="1" id="KW-0694">RNA-binding</keyword>
<evidence type="ECO:0008006" key="7">
    <source>
        <dbReference type="Google" id="ProtNLM"/>
    </source>
</evidence>
<name>A0ABP1QRL1_9HEXA</name>
<evidence type="ECO:0000259" key="4">
    <source>
        <dbReference type="PROSITE" id="PS50141"/>
    </source>
</evidence>
<dbReference type="Proteomes" id="UP001642540">
    <property type="component" value="Unassembled WGS sequence"/>
</dbReference>
<proteinExistence type="predicted"/>
<feature type="domain" description="A to I editase" evidence="4">
    <location>
        <begin position="510"/>
        <end position="851"/>
    </location>
</feature>
<dbReference type="Pfam" id="PF02137">
    <property type="entry name" value="A_deamin"/>
    <property type="match status" value="1"/>
</dbReference>